<keyword evidence="3" id="KW-0805">Transcription regulation</keyword>
<accession>A0A1D2JLR8</accession>
<protein>
    <recommendedName>
        <fullName evidence="8">Zn(2)-C6 fungal-type domain-containing protein</fullName>
    </recommendedName>
</protein>
<dbReference type="GO" id="GO:0008270">
    <property type="term" value="F:zinc ion binding"/>
    <property type="evidence" value="ECO:0007669"/>
    <property type="project" value="InterPro"/>
</dbReference>
<feature type="region of interest" description="Disordered" evidence="7">
    <location>
        <begin position="229"/>
        <end position="250"/>
    </location>
</feature>
<evidence type="ECO:0000256" key="2">
    <source>
        <dbReference type="ARBA" id="ARBA00022723"/>
    </source>
</evidence>
<reference evidence="9 10" key="1">
    <citation type="submission" date="2016-06" db="EMBL/GenBank/DDBJ databases">
        <authorList>
            <person name="Kjaerup R.B."/>
            <person name="Dalgaard T.S."/>
            <person name="Juul-Madsen H.R."/>
        </authorList>
    </citation>
    <scope>NUCLEOTIDE SEQUENCE [LARGE SCALE GENOMIC DNA]</scope>
    <source>
        <strain evidence="9 10">Pb300</strain>
    </source>
</reference>
<dbReference type="InterPro" id="IPR007219">
    <property type="entry name" value="XnlR_reg_dom"/>
</dbReference>
<dbReference type="GO" id="GO:0005634">
    <property type="term" value="C:nucleus"/>
    <property type="evidence" value="ECO:0007669"/>
    <property type="project" value="UniProtKB-SubCell"/>
</dbReference>
<evidence type="ECO:0000259" key="8">
    <source>
        <dbReference type="PROSITE" id="PS50048"/>
    </source>
</evidence>
<dbReference type="AlphaFoldDB" id="A0A1D2JLR8"/>
<dbReference type="PROSITE" id="PS50048">
    <property type="entry name" value="ZN2_CY6_FUNGAL_2"/>
    <property type="match status" value="1"/>
</dbReference>
<evidence type="ECO:0000256" key="3">
    <source>
        <dbReference type="ARBA" id="ARBA00023015"/>
    </source>
</evidence>
<dbReference type="Pfam" id="PF04082">
    <property type="entry name" value="Fungal_trans"/>
    <property type="match status" value="1"/>
</dbReference>
<dbReference type="InterPro" id="IPR001138">
    <property type="entry name" value="Zn2Cys6_DnaBD"/>
</dbReference>
<dbReference type="GO" id="GO:0000981">
    <property type="term" value="F:DNA-binding transcription factor activity, RNA polymerase II-specific"/>
    <property type="evidence" value="ECO:0007669"/>
    <property type="project" value="InterPro"/>
</dbReference>
<dbReference type="VEuPathDB" id="FungiDB:PADG_11968"/>
<dbReference type="CDD" id="cd12148">
    <property type="entry name" value="fungal_TF_MHR"/>
    <property type="match status" value="1"/>
</dbReference>
<evidence type="ECO:0000256" key="1">
    <source>
        <dbReference type="ARBA" id="ARBA00004123"/>
    </source>
</evidence>
<feature type="compositionally biased region" description="Polar residues" evidence="7">
    <location>
        <begin position="276"/>
        <end position="298"/>
    </location>
</feature>
<feature type="compositionally biased region" description="Polar residues" evidence="7">
    <location>
        <begin position="435"/>
        <end position="462"/>
    </location>
</feature>
<keyword evidence="4" id="KW-0238">DNA-binding</keyword>
<keyword evidence="2" id="KW-0479">Metal-binding</keyword>
<keyword evidence="5" id="KW-0804">Transcription</keyword>
<feature type="domain" description="Zn(2)-C6 fungal-type" evidence="8">
    <location>
        <begin position="517"/>
        <end position="547"/>
    </location>
</feature>
<feature type="region of interest" description="Disordered" evidence="7">
    <location>
        <begin position="268"/>
        <end position="298"/>
    </location>
</feature>
<evidence type="ECO:0000313" key="9">
    <source>
        <dbReference type="EMBL" id="ODH41025.1"/>
    </source>
</evidence>
<dbReference type="Gene3D" id="4.10.240.10">
    <property type="entry name" value="Zn(2)-C6 fungal-type DNA-binding domain"/>
    <property type="match status" value="1"/>
</dbReference>
<dbReference type="SMART" id="SM00906">
    <property type="entry name" value="Fungal_trans"/>
    <property type="match status" value="1"/>
</dbReference>
<name>A0A1D2JLR8_PARBR</name>
<dbReference type="VEuPathDB" id="FungiDB:PABG_12158"/>
<proteinExistence type="predicted"/>
<dbReference type="CDD" id="cd00067">
    <property type="entry name" value="GAL4"/>
    <property type="match status" value="1"/>
</dbReference>
<dbReference type="Proteomes" id="UP000242814">
    <property type="component" value="Unassembled WGS sequence"/>
</dbReference>
<dbReference type="Pfam" id="PF00172">
    <property type="entry name" value="Zn_clus"/>
    <property type="match status" value="1"/>
</dbReference>
<dbReference type="PROSITE" id="PS00463">
    <property type="entry name" value="ZN2_CY6_FUNGAL_1"/>
    <property type="match status" value="1"/>
</dbReference>
<dbReference type="SMART" id="SM00066">
    <property type="entry name" value="GAL4"/>
    <property type="match status" value="1"/>
</dbReference>
<keyword evidence="6" id="KW-0539">Nucleus</keyword>
<comment type="caution">
    <text evidence="9">The sequence shown here is derived from an EMBL/GenBank/DDBJ whole genome shotgun (WGS) entry which is preliminary data.</text>
</comment>
<feature type="compositionally biased region" description="Polar residues" evidence="7">
    <location>
        <begin position="609"/>
        <end position="621"/>
    </location>
</feature>
<dbReference type="PANTHER" id="PTHR47338:SF11">
    <property type="entry name" value="ZN(II)2CYS6 TRANSCRIPTION FACTOR (EUROFUNG)"/>
    <property type="match status" value="1"/>
</dbReference>
<evidence type="ECO:0000256" key="4">
    <source>
        <dbReference type="ARBA" id="ARBA00023125"/>
    </source>
</evidence>
<feature type="region of interest" description="Disordered" evidence="7">
    <location>
        <begin position="1164"/>
        <end position="1183"/>
    </location>
</feature>
<evidence type="ECO:0000256" key="7">
    <source>
        <dbReference type="SAM" id="MobiDB-lite"/>
    </source>
</evidence>
<dbReference type="GO" id="GO:0006351">
    <property type="term" value="P:DNA-templated transcription"/>
    <property type="evidence" value="ECO:0007669"/>
    <property type="project" value="InterPro"/>
</dbReference>
<evidence type="ECO:0000256" key="6">
    <source>
        <dbReference type="ARBA" id="ARBA00023242"/>
    </source>
</evidence>
<feature type="compositionally biased region" description="Low complexity" evidence="7">
    <location>
        <begin position="593"/>
        <end position="604"/>
    </location>
</feature>
<dbReference type="InterPro" id="IPR050815">
    <property type="entry name" value="TF_fung"/>
</dbReference>
<comment type="subcellular location">
    <subcellularLocation>
        <location evidence="1">Nucleus</location>
    </subcellularLocation>
</comment>
<organism evidence="9 10">
    <name type="scientific">Paracoccidioides brasiliensis</name>
    <dbReference type="NCBI Taxonomy" id="121759"/>
    <lineage>
        <taxon>Eukaryota</taxon>
        <taxon>Fungi</taxon>
        <taxon>Dikarya</taxon>
        <taxon>Ascomycota</taxon>
        <taxon>Pezizomycotina</taxon>
        <taxon>Eurotiomycetes</taxon>
        <taxon>Eurotiomycetidae</taxon>
        <taxon>Onygenales</taxon>
        <taxon>Ajellomycetaceae</taxon>
        <taxon>Paracoccidioides</taxon>
    </lineage>
</organism>
<feature type="region of interest" description="Disordered" evidence="7">
    <location>
        <begin position="426"/>
        <end position="464"/>
    </location>
</feature>
<feature type="region of interest" description="Disordered" evidence="7">
    <location>
        <begin position="592"/>
        <end position="663"/>
    </location>
</feature>
<dbReference type="PANTHER" id="PTHR47338">
    <property type="entry name" value="ZN(II)2CYS6 TRANSCRIPTION FACTOR (EUROFUNG)-RELATED"/>
    <property type="match status" value="1"/>
</dbReference>
<evidence type="ECO:0000256" key="5">
    <source>
        <dbReference type="ARBA" id="ARBA00023163"/>
    </source>
</evidence>
<dbReference type="SUPFAM" id="SSF57701">
    <property type="entry name" value="Zn2/Cys6 DNA-binding domain"/>
    <property type="match status" value="1"/>
</dbReference>
<gene>
    <name evidence="9" type="ORF">ACO22_01476</name>
</gene>
<dbReference type="EMBL" id="LZYO01000036">
    <property type="protein sequence ID" value="ODH41025.1"/>
    <property type="molecule type" value="Genomic_DNA"/>
</dbReference>
<dbReference type="GO" id="GO:0003677">
    <property type="term" value="F:DNA binding"/>
    <property type="evidence" value="ECO:0007669"/>
    <property type="project" value="UniProtKB-KW"/>
</dbReference>
<dbReference type="InterPro" id="IPR036864">
    <property type="entry name" value="Zn2-C6_fun-type_DNA-bd_sf"/>
</dbReference>
<feature type="region of interest" description="Disordered" evidence="7">
    <location>
        <begin position="355"/>
        <end position="383"/>
    </location>
</feature>
<evidence type="ECO:0000313" key="10">
    <source>
        <dbReference type="Proteomes" id="UP000242814"/>
    </source>
</evidence>
<sequence length="1226" mass="137451">MSERGLTHVVINLVYSVSSAVYLEDTLVAVHTRINWKFELHFDAFLTTYKHWFNAEVSRLWLGCIVIRPWGRGWMLRFSKAPRILHTHTPDRHHPAIMGCCTTAAQPSARATAFQGGSLLAALSAAGAKSFLWPACASISFSSADAPKYPFFNHAGSRAVVCLHSFGYVDSFAEEGFERRRIQANSHGVDDLTCWVKVGNFLLKSRHLTPRARPRDVIYSYGYYGTLRDSPTPEESKDTSTPPRWLTKYRLPPPRKLGSWELGSDESVVPPELIDSSGSAASVQAPQSNSNRYQQQEQLPPVRQLLTPVSYSDVPNSHYYFPGRRNSPLYSSGTHGSSPTGEAYDARTLTTRYPSYGRVSSPMRPPVPDSVEPSYGRGQYPAYSREQLPPLSHVGLSLTSLPSHHFPDYTRNSDDAPLTRYHRNQLPFERDLPNSEASPVSNTSSLTTETALRSASPTSKSQPRLAHVVDERYIGSEGLCYIYSDGTHCPKLIDGELVNANWGITKAGKPRKRLAQACITCRDKKIKCIPNVPKCDQCQKSGRECKFENAPRGNQAAKALQQLPLASEQTVDRHGSSTVSTISHNQRMDYPASGYSTSSLSIGSPRDLMSTSSHSNDSGTTMHEMAGPCLDFNRPLKRRRRSSANAIDHAGHNPKPNKDMTTASDSHTVVDILSDMAAMDLHDPTLSEWETDPYQNHPESTMHYVDRYFKYVNGATYCIFPREPFIRWLRFCVNKSLDDKMLLYAMLAMGAIFGNSKEHRADAMRFARIARHAVEKSQNSPTLHLAQTRIILGMWHFTIGASATASDFTGSAMRTICGLKLNVEHGASTSGSSPEWDEFFQAETILECQRRTFWAAFLMDRHTSLEAHFPTVLKPQDIFLRLPLREDWYESQKWANMPYFENGIILSDVSLLEERNALDPMAFLVEVSAIWGDVLEHIYRSTYVSSPNYEVRFGEFYDSTVKRTDKWLASLPQYFSYNVRNLELSVQAGKADVFVSVHILYHATMMRLNRYARYQDLPYHIVERNVRRSHQHSIDVLRIALDLSQFLNTSNKSKSSSSTTKTTFSTPLTGNAILSATDVLSAGGSIREAPYYLQLISAGMDLTAEVARFWHSAREQLRIMELRVGKVTDAIRAHGLQGEKRGFAVQGLPLDLILVDKLMPNNEAPGAHAAPTKPSKMQGSTNPSITAKRGDLVYCLTRDEYFRALGLNDISVQRGEVLWISCEVEK</sequence>